<reference evidence="1 2" key="1">
    <citation type="submission" date="2020-09" db="EMBL/GenBank/DDBJ databases">
        <title>Co-existence of a novel multidrug-resistance efflux pump with carbapenem resistance gene blaVIM-2 in one megaplasmid in Pseudomonas putida.</title>
        <authorList>
            <person name="Peng K."/>
            <person name="Li R."/>
        </authorList>
    </citation>
    <scope>NUCLEOTIDE SEQUENCE [LARGE SCALE GENOMIC DNA]</scope>
    <source>
        <strain evidence="1 2">ZXPA-20</strain>
    </source>
</reference>
<name>A0ABD7BLU3_PSEPU</name>
<dbReference type="EMBL" id="CP061723">
    <property type="protein sequence ID" value="QOD00313.1"/>
    <property type="molecule type" value="Genomic_DNA"/>
</dbReference>
<evidence type="ECO:0000313" key="1">
    <source>
        <dbReference type="EMBL" id="QOD00313.1"/>
    </source>
</evidence>
<dbReference type="RefSeq" id="WP_191087557.1">
    <property type="nucleotide sequence ID" value="NZ_CP061723.1"/>
</dbReference>
<accession>A0ABD7BLU3</accession>
<gene>
    <name evidence="1" type="ORF">ID616_11750</name>
</gene>
<sequence>MSKIDWSKAPEWADGHGLVAHHGITEVWINMDQYAVVGAEDRAYPYGGGTGDHRHNFTRGQIQYITPRPARWDGEGLPPVGTLVEASFACEDFEKWHDGVCVAVGEDPEGREDFCVAQCGKKIAMYRDEAKRVRPRRTPEQIAAEQRKSAIDQMAADAQLDFSAGELLTAREYVDCAIAALHDAGYRKQVAP</sequence>
<protein>
    <submittedName>
        <fullName evidence="1">Uncharacterized protein</fullName>
    </submittedName>
</protein>
<proteinExistence type="predicted"/>
<dbReference type="Proteomes" id="UP000516786">
    <property type="component" value="Chromosome"/>
</dbReference>
<evidence type="ECO:0000313" key="2">
    <source>
        <dbReference type="Proteomes" id="UP000516786"/>
    </source>
</evidence>
<organism evidence="1 2">
    <name type="scientific">Pseudomonas putida</name>
    <name type="common">Arthrobacter siderocapsulatus</name>
    <dbReference type="NCBI Taxonomy" id="303"/>
    <lineage>
        <taxon>Bacteria</taxon>
        <taxon>Pseudomonadati</taxon>
        <taxon>Pseudomonadota</taxon>
        <taxon>Gammaproteobacteria</taxon>
        <taxon>Pseudomonadales</taxon>
        <taxon>Pseudomonadaceae</taxon>
        <taxon>Pseudomonas</taxon>
    </lineage>
</organism>
<dbReference type="AlphaFoldDB" id="A0ABD7BLU3"/>